<dbReference type="GO" id="GO:0019878">
    <property type="term" value="P:lysine biosynthetic process via aminoadipic acid"/>
    <property type="evidence" value="ECO:0007669"/>
    <property type="project" value="TreeGrafter"/>
</dbReference>
<dbReference type="SUPFAM" id="SSF56214">
    <property type="entry name" value="4'-phosphopantetheinyl transferase"/>
    <property type="match status" value="2"/>
</dbReference>
<accession>A0A5C8EHT5</accession>
<gene>
    <name evidence="4" type="ORF">EPJ72_12340</name>
</gene>
<dbReference type="OrthoDB" id="9808281at2"/>
<protein>
    <submittedName>
        <fullName evidence="4">4'-phosphopantetheinyl transferase superfamily protein</fullName>
    </submittedName>
</protein>
<dbReference type="GO" id="GO:0008897">
    <property type="term" value="F:holo-[acyl-carrier-protein] synthase activity"/>
    <property type="evidence" value="ECO:0007669"/>
    <property type="project" value="InterPro"/>
</dbReference>
<evidence type="ECO:0000256" key="1">
    <source>
        <dbReference type="ARBA" id="ARBA00010990"/>
    </source>
</evidence>
<evidence type="ECO:0000313" key="5">
    <source>
        <dbReference type="Proteomes" id="UP000323176"/>
    </source>
</evidence>
<comment type="similarity">
    <text evidence="1">Belongs to the P-Pant transferase superfamily. Gsp/Sfp/HetI/AcpT family.</text>
</comment>
<name>A0A5C8EHT5_BRAPL</name>
<dbReference type="AlphaFoldDB" id="A0A5C8EHT5"/>
<dbReference type="GO" id="GO:0005829">
    <property type="term" value="C:cytosol"/>
    <property type="evidence" value="ECO:0007669"/>
    <property type="project" value="TreeGrafter"/>
</dbReference>
<evidence type="ECO:0000313" key="4">
    <source>
        <dbReference type="EMBL" id="TXJ35640.1"/>
    </source>
</evidence>
<evidence type="ECO:0000259" key="3">
    <source>
        <dbReference type="Pfam" id="PF01648"/>
    </source>
</evidence>
<dbReference type="Pfam" id="PF01648">
    <property type="entry name" value="ACPS"/>
    <property type="match status" value="1"/>
</dbReference>
<proteinExistence type="inferred from homology"/>
<dbReference type="Proteomes" id="UP000323176">
    <property type="component" value="Unassembled WGS sequence"/>
</dbReference>
<dbReference type="InterPro" id="IPR008278">
    <property type="entry name" value="4-PPantetheinyl_Trfase_dom"/>
</dbReference>
<dbReference type="GO" id="GO:0000287">
    <property type="term" value="F:magnesium ion binding"/>
    <property type="evidence" value="ECO:0007669"/>
    <property type="project" value="InterPro"/>
</dbReference>
<dbReference type="PANTHER" id="PTHR12215">
    <property type="entry name" value="PHOSPHOPANTETHEINE TRANSFERASE"/>
    <property type="match status" value="1"/>
</dbReference>
<dbReference type="EMBL" id="SAXY01000074">
    <property type="protein sequence ID" value="TXJ35640.1"/>
    <property type="molecule type" value="Genomic_DNA"/>
</dbReference>
<dbReference type="InterPro" id="IPR037143">
    <property type="entry name" value="4-PPantetheinyl_Trfase_dom_sf"/>
</dbReference>
<dbReference type="InterPro" id="IPR050559">
    <property type="entry name" value="P-Pant_transferase_sf"/>
</dbReference>
<sequence>MIYLKYVFNNECNGNIESLSNEMAYKHYNKDSLIIKRNNNGKPYFENENNIFFNGSHSKDLICIGMSDDAIGVDAEFIKERKFLDIASEYFYFKECKFLKSSKKLEIDFFTLWTLKEAYIKKLGKVIFDIKDSIEIDLDERVIYNADNLFFATFILDDSYIISLCSDIKDRDVTIKTDDFNFNMIFSYPVLPQIDISI</sequence>
<dbReference type="PANTHER" id="PTHR12215:SF10">
    <property type="entry name" value="L-AMINOADIPATE-SEMIALDEHYDE DEHYDROGENASE-PHOSPHOPANTETHEINYL TRANSFERASE"/>
    <property type="match status" value="1"/>
</dbReference>
<dbReference type="Gene3D" id="3.90.470.20">
    <property type="entry name" value="4'-phosphopantetheinyl transferase domain"/>
    <property type="match status" value="1"/>
</dbReference>
<reference evidence="4 5" key="1">
    <citation type="journal article" date="1992" name="Lakartidningen">
        <title>[Penicillin V and not amoxicillin is the first choice preparation in acute otitis].</title>
        <authorList>
            <person name="Kamme C."/>
            <person name="Lundgren K."/>
            <person name="Prellner K."/>
        </authorList>
    </citation>
    <scope>NUCLEOTIDE SEQUENCE [LARGE SCALE GENOMIC DNA]</scope>
    <source>
        <strain evidence="4 5">PC5538III-hc</strain>
    </source>
</reference>
<comment type="caution">
    <text evidence="4">The sequence shown here is derived from an EMBL/GenBank/DDBJ whole genome shotgun (WGS) entry which is preliminary data.</text>
</comment>
<keyword evidence="2 4" id="KW-0808">Transferase</keyword>
<feature type="domain" description="4'-phosphopantetheinyl transferase" evidence="3">
    <location>
        <begin position="70"/>
        <end position="147"/>
    </location>
</feature>
<evidence type="ECO:0000256" key="2">
    <source>
        <dbReference type="ARBA" id="ARBA00022679"/>
    </source>
</evidence>
<organism evidence="4 5">
    <name type="scientific">Brachyspira pilosicoli</name>
    <name type="common">Serpulina pilosicoli</name>
    <dbReference type="NCBI Taxonomy" id="52584"/>
    <lineage>
        <taxon>Bacteria</taxon>
        <taxon>Pseudomonadati</taxon>
        <taxon>Spirochaetota</taxon>
        <taxon>Spirochaetia</taxon>
        <taxon>Brachyspirales</taxon>
        <taxon>Brachyspiraceae</taxon>
        <taxon>Brachyspira</taxon>
    </lineage>
</organism>